<keyword evidence="2" id="KW-1185">Reference proteome</keyword>
<name>A0ABR4CZB4_9HELO</name>
<dbReference type="Proteomes" id="UP001595075">
    <property type="component" value="Unassembled WGS sequence"/>
</dbReference>
<dbReference type="EMBL" id="JAZHXI010000001">
    <property type="protein sequence ID" value="KAL2075193.1"/>
    <property type="molecule type" value="Genomic_DNA"/>
</dbReference>
<gene>
    <name evidence="1" type="ORF">VTL71DRAFT_135</name>
</gene>
<proteinExistence type="predicted"/>
<accession>A0ABR4CZB4</accession>
<evidence type="ECO:0000313" key="1">
    <source>
        <dbReference type="EMBL" id="KAL2075193.1"/>
    </source>
</evidence>
<protein>
    <submittedName>
        <fullName evidence="1">Uncharacterized protein</fullName>
    </submittedName>
</protein>
<organism evidence="1 2">
    <name type="scientific">Oculimacula yallundae</name>
    <dbReference type="NCBI Taxonomy" id="86028"/>
    <lineage>
        <taxon>Eukaryota</taxon>
        <taxon>Fungi</taxon>
        <taxon>Dikarya</taxon>
        <taxon>Ascomycota</taxon>
        <taxon>Pezizomycotina</taxon>
        <taxon>Leotiomycetes</taxon>
        <taxon>Helotiales</taxon>
        <taxon>Ploettnerulaceae</taxon>
        <taxon>Oculimacula</taxon>
    </lineage>
</organism>
<comment type="caution">
    <text evidence="1">The sequence shown here is derived from an EMBL/GenBank/DDBJ whole genome shotgun (WGS) entry which is preliminary data.</text>
</comment>
<sequence length="153" mass="16343">MIQKPISTMTLVSNIRLSKPLPPLQIDILGAGSQFDNVPSCLKSCSYPTSQDLVPSSSSSGTISGISIVKTPDKKLHQTSSSKINTSDSLGTIDSSCERLTEMSADDGLGIGEVTVSGVKIGGFLEGARNESVHERFMREESVVERLWDVADL</sequence>
<reference evidence="1 2" key="1">
    <citation type="journal article" date="2024" name="Commun. Biol.">
        <title>Comparative genomic analysis of thermophilic fungi reveals convergent evolutionary adaptations and gene losses.</title>
        <authorList>
            <person name="Steindorff A.S."/>
            <person name="Aguilar-Pontes M.V."/>
            <person name="Robinson A.J."/>
            <person name="Andreopoulos B."/>
            <person name="LaButti K."/>
            <person name="Kuo A."/>
            <person name="Mondo S."/>
            <person name="Riley R."/>
            <person name="Otillar R."/>
            <person name="Haridas S."/>
            <person name="Lipzen A."/>
            <person name="Grimwood J."/>
            <person name="Schmutz J."/>
            <person name="Clum A."/>
            <person name="Reid I.D."/>
            <person name="Moisan M.C."/>
            <person name="Butler G."/>
            <person name="Nguyen T.T.M."/>
            <person name="Dewar K."/>
            <person name="Conant G."/>
            <person name="Drula E."/>
            <person name="Henrissat B."/>
            <person name="Hansel C."/>
            <person name="Singer S."/>
            <person name="Hutchinson M.I."/>
            <person name="de Vries R.P."/>
            <person name="Natvig D.O."/>
            <person name="Powell A.J."/>
            <person name="Tsang A."/>
            <person name="Grigoriev I.V."/>
        </authorList>
    </citation>
    <scope>NUCLEOTIDE SEQUENCE [LARGE SCALE GENOMIC DNA]</scope>
    <source>
        <strain evidence="1 2">CBS 494.80</strain>
    </source>
</reference>
<evidence type="ECO:0000313" key="2">
    <source>
        <dbReference type="Proteomes" id="UP001595075"/>
    </source>
</evidence>